<comment type="caution">
    <text evidence="8">The sequence shown here is derived from an EMBL/GenBank/DDBJ whole genome shotgun (WGS) entry which is preliminary data.</text>
</comment>
<name>A0AAD2HI06_9AGAR</name>
<dbReference type="GO" id="GO:0007064">
    <property type="term" value="P:mitotic sister chromatid cohesion"/>
    <property type="evidence" value="ECO:0007669"/>
    <property type="project" value="InterPro"/>
</dbReference>
<dbReference type="InterPro" id="IPR019440">
    <property type="entry name" value="MAU2"/>
</dbReference>
<proteinExistence type="inferred from homology"/>
<dbReference type="PANTHER" id="PTHR21394">
    <property type="entry name" value="MAU2 CHROMATID COHESION FACTOR HOMOLOG"/>
    <property type="match status" value="1"/>
</dbReference>
<evidence type="ECO:0000313" key="9">
    <source>
        <dbReference type="Proteomes" id="UP001295794"/>
    </source>
</evidence>
<evidence type="ECO:0000256" key="2">
    <source>
        <dbReference type="ARBA" id="ARBA00008585"/>
    </source>
</evidence>
<dbReference type="GO" id="GO:0007059">
    <property type="term" value="P:chromosome segregation"/>
    <property type="evidence" value="ECO:0007669"/>
    <property type="project" value="UniProtKB-KW"/>
</dbReference>
<dbReference type="AlphaFoldDB" id="A0AAD2HI06"/>
<evidence type="ECO:0000256" key="3">
    <source>
        <dbReference type="ARBA" id="ARBA00022618"/>
    </source>
</evidence>
<sequence length="675" mass="72879">MQPSPRPFKRIRVTPPGDTTYTVHAAVPRLSGSQLLLALPSVLVHPPTHTAHKRTLYLSLLSLRRCLCLPNPGGIRRGDGSAAWDLSQTDECRAWCALAEIGLIVLEGGFGDEPWASGIESEIDKALGKASLIASKHPTLSAFPQHLSLLSARAAPHRARQLLKPVPTAFIVGGTLAFYYAHLSWSDHLLQGLIHNAAAPIARDIVALRTALSPLLTAPHINIVHLARLIELRALIALGHWDEVGPALERAETSMGIAFAAPPAPPGLHTTSAFHAALVVHLLILGIVWLSYSAGGTAQTSARLTLLYTVLDAGVYNGKHRQADVDGRLGLESEGVLEVPLDPTLPPLYIKSTHPRVLYALGYLISAVARRDLVGRKPKRKTFVLEGLGVVDREACKELRVPRWASASDVRAIELQMAKIKADLMCELVAVSIMRSEFDEAERTLNNVIAHARTYNLFSGALAPRITLLHGQLAHALGRHARARQCYRVSAALAQEAGDVEGNIAARVGEVALLIGLQETNSELEQLGHEVAAACGGLSGAMRAIGEVIEGVLTSEILKAKQHLKNALNYATESQDNHLRALILALIAAHYLHTAGDQAQMMLGTCEQLAAGLGAPTRKGNEQPDALGNAPLRLWVGERFLELYRRDGQTEAIAKREETNALLRRAVASLFARER</sequence>
<keyword evidence="9" id="KW-1185">Reference proteome</keyword>
<keyword evidence="5" id="KW-0159">Chromosome partition</keyword>
<evidence type="ECO:0000256" key="6">
    <source>
        <dbReference type="ARBA" id="ARBA00023242"/>
    </source>
</evidence>
<evidence type="ECO:0000256" key="1">
    <source>
        <dbReference type="ARBA" id="ARBA00004123"/>
    </source>
</evidence>
<accession>A0AAD2HI06</accession>
<reference evidence="8" key="1">
    <citation type="submission" date="2023-11" db="EMBL/GenBank/DDBJ databases">
        <authorList>
            <person name="De Vega J J."/>
            <person name="De Vega J J."/>
        </authorList>
    </citation>
    <scope>NUCLEOTIDE SEQUENCE</scope>
</reference>
<organism evidence="8 9">
    <name type="scientific">Mycena citricolor</name>
    <dbReference type="NCBI Taxonomy" id="2018698"/>
    <lineage>
        <taxon>Eukaryota</taxon>
        <taxon>Fungi</taxon>
        <taxon>Dikarya</taxon>
        <taxon>Basidiomycota</taxon>
        <taxon>Agaricomycotina</taxon>
        <taxon>Agaricomycetes</taxon>
        <taxon>Agaricomycetidae</taxon>
        <taxon>Agaricales</taxon>
        <taxon>Marasmiineae</taxon>
        <taxon>Mycenaceae</taxon>
        <taxon>Mycena</taxon>
    </lineage>
</organism>
<evidence type="ECO:0000256" key="7">
    <source>
        <dbReference type="ARBA" id="ARBA00023306"/>
    </source>
</evidence>
<dbReference type="GO" id="GO:0051301">
    <property type="term" value="P:cell division"/>
    <property type="evidence" value="ECO:0007669"/>
    <property type="project" value="UniProtKB-KW"/>
</dbReference>
<protein>
    <submittedName>
        <fullName evidence="8">Uncharacterized protein</fullName>
    </submittedName>
</protein>
<comment type="subcellular location">
    <subcellularLocation>
        <location evidence="1">Nucleus</location>
    </subcellularLocation>
</comment>
<comment type="similarity">
    <text evidence="2">Belongs to the SCC4/mau-2 family.</text>
</comment>
<dbReference type="Pfam" id="PF10345">
    <property type="entry name" value="Cohesin_load"/>
    <property type="match status" value="1"/>
</dbReference>
<gene>
    <name evidence="8" type="ORF">MYCIT1_LOCUS24369</name>
</gene>
<keyword evidence="6" id="KW-0539">Nucleus</keyword>
<dbReference type="EMBL" id="CAVNYO010000405">
    <property type="protein sequence ID" value="CAK5276253.1"/>
    <property type="molecule type" value="Genomic_DNA"/>
</dbReference>
<keyword evidence="3" id="KW-0132">Cell division</keyword>
<keyword evidence="4" id="KW-0498">Mitosis</keyword>
<keyword evidence="7" id="KW-0131">Cell cycle</keyword>
<dbReference type="Proteomes" id="UP001295794">
    <property type="component" value="Unassembled WGS sequence"/>
</dbReference>
<evidence type="ECO:0000256" key="4">
    <source>
        <dbReference type="ARBA" id="ARBA00022776"/>
    </source>
</evidence>
<evidence type="ECO:0000256" key="5">
    <source>
        <dbReference type="ARBA" id="ARBA00022829"/>
    </source>
</evidence>
<evidence type="ECO:0000313" key="8">
    <source>
        <dbReference type="EMBL" id="CAK5276253.1"/>
    </source>
</evidence>
<dbReference type="GO" id="GO:0005634">
    <property type="term" value="C:nucleus"/>
    <property type="evidence" value="ECO:0007669"/>
    <property type="project" value="UniProtKB-SubCell"/>
</dbReference>